<dbReference type="EMBL" id="CP059378">
    <property type="protein sequence ID" value="QLY78093.1"/>
    <property type="molecule type" value="Genomic_DNA"/>
</dbReference>
<evidence type="ECO:0000313" key="1">
    <source>
        <dbReference type="EMBL" id="QLY78093.1"/>
    </source>
</evidence>
<accession>A0A7D6ZRT6</accession>
<reference evidence="1 2" key="1">
    <citation type="submission" date="2020-07" db="EMBL/GenBank/DDBJ databases">
        <title>Electron transfer.</title>
        <authorList>
            <person name="Huang L."/>
            <person name="Liu X."/>
            <person name="Zhou S."/>
        </authorList>
    </citation>
    <scope>NUCLEOTIDE SEQUENCE [LARGE SCALE GENOMIC DNA]</scope>
    <source>
        <strain evidence="1 2">Lx1</strain>
    </source>
</reference>
<protein>
    <submittedName>
        <fullName evidence="1">Uncharacterized protein</fullName>
    </submittedName>
</protein>
<organism evidence="1 2">
    <name type="scientific">Clostridium intestinale</name>
    <dbReference type="NCBI Taxonomy" id="36845"/>
    <lineage>
        <taxon>Bacteria</taxon>
        <taxon>Bacillati</taxon>
        <taxon>Bacillota</taxon>
        <taxon>Clostridia</taxon>
        <taxon>Eubacteriales</taxon>
        <taxon>Clostridiaceae</taxon>
        <taxon>Clostridium</taxon>
    </lineage>
</organism>
<dbReference type="RefSeq" id="WP_181600554.1">
    <property type="nucleotide sequence ID" value="NZ_CP059378.1"/>
</dbReference>
<dbReference type="AlphaFoldDB" id="A0A7D6ZRT6"/>
<dbReference type="KEGG" id="cint:HZF06_13435"/>
<evidence type="ECO:0000313" key="2">
    <source>
        <dbReference type="Proteomes" id="UP000512286"/>
    </source>
</evidence>
<proteinExistence type="predicted"/>
<dbReference type="Proteomes" id="UP000512286">
    <property type="component" value="Chromosome"/>
</dbReference>
<gene>
    <name evidence="1" type="ORF">HZF06_13435</name>
</gene>
<name>A0A7D6ZRT6_9CLOT</name>
<sequence length="320" mass="36682">MKEYNTKYGLLCGVTSAEFYEDGSLKECILDEKNEIKTLYGTFIPQYEQGEIRRKYNSSISFYENGSIKVINLNNAMDIKILEDVFSVEKITFYETGEIKRIFHLNGKLSGYWGEEDEYELAKKYKFNLGFGNFESKFMSLQLYKNQKIKSISFWPGEKVEIKTNFGLIPIRTGISLYEDGSIRSCEPEKPISIETLIGKILAYDISSMGIHGENNSLSFYEDGSVRSLVTSTDCIEIKGKQGESIKYTPSEKTNLFNNSIKDIVPVKIEFSDGKIFIMNHEYEIDKNIFKIVNNFKKIKVKENGCTNCELKTSGIQLKI</sequence>